<feature type="region of interest" description="Disordered" evidence="1">
    <location>
        <begin position="83"/>
        <end position="106"/>
    </location>
</feature>
<evidence type="ECO:0000313" key="2">
    <source>
        <dbReference type="EMBL" id="JAC84074.1"/>
    </source>
</evidence>
<proteinExistence type="predicted"/>
<feature type="non-terminal residue" evidence="2">
    <location>
        <position position="1"/>
    </location>
</feature>
<organism evidence="2">
    <name type="scientific">Tetraselmis sp. GSL018</name>
    <dbReference type="NCBI Taxonomy" id="582737"/>
    <lineage>
        <taxon>Eukaryota</taxon>
        <taxon>Viridiplantae</taxon>
        <taxon>Chlorophyta</taxon>
        <taxon>core chlorophytes</taxon>
        <taxon>Chlorodendrophyceae</taxon>
        <taxon>Chlorodendrales</taxon>
        <taxon>Chlorodendraceae</taxon>
        <taxon>Tetraselmis</taxon>
    </lineage>
</organism>
<dbReference type="EMBL" id="GBEZ01000842">
    <property type="protein sequence ID" value="JAC84074.1"/>
    <property type="molecule type" value="Transcribed_RNA"/>
</dbReference>
<name>A0A061SLZ7_9CHLO</name>
<feature type="region of interest" description="Disordered" evidence="1">
    <location>
        <begin position="1"/>
        <end position="68"/>
    </location>
</feature>
<evidence type="ECO:0000256" key="1">
    <source>
        <dbReference type="SAM" id="MobiDB-lite"/>
    </source>
</evidence>
<feature type="compositionally biased region" description="Basic and acidic residues" evidence="1">
    <location>
        <begin position="22"/>
        <end position="31"/>
    </location>
</feature>
<protein>
    <submittedName>
        <fullName evidence="2">Uncharacterized protein</fullName>
    </submittedName>
</protein>
<feature type="compositionally biased region" description="Gly residues" evidence="1">
    <location>
        <begin position="32"/>
        <end position="56"/>
    </location>
</feature>
<sequence>GASVVRAPPLPDLRRAARRRRGGAEESRRDAGGGVGRGGSGAEGGGRGAVGVGGALGAQPRPRFVRARGRHRGWARLWRKRLGSPAAAPGGPARLGAAAVGHGRAG</sequence>
<gene>
    <name evidence="2" type="ORF">TSPGSL018_1831</name>
</gene>
<feature type="compositionally biased region" description="Low complexity" evidence="1">
    <location>
        <begin position="85"/>
        <end position="99"/>
    </location>
</feature>
<accession>A0A061SLZ7</accession>
<reference evidence="2" key="1">
    <citation type="submission" date="2014-05" db="EMBL/GenBank/DDBJ databases">
        <title>The transcriptome of the halophilic microalga Tetraselmis sp. GSL018 isolated from the Great Salt Lake, Utah.</title>
        <authorList>
            <person name="Jinkerson R.E."/>
            <person name="D'Adamo S."/>
            <person name="Posewitz M.C."/>
        </authorList>
    </citation>
    <scope>NUCLEOTIDE SEQUENCE</scope>
    <source>
        <strain evidence="2">GSL018</strain>
    </source>
</reference>
<dbReference type="AlphaFoldDB" id="A0A061SLZ7"/>